<accession>A0A2U3QG61</accession>
<dbReference type="PANTHER" id="PTHR46268:SF6">
    <property type="entry name" value="UNIVERSAL STRESS PROTEIN UP12"/>
    <property type="match status" value="1"/>
</dbReference>
<sequence length="139" mass="15250">MKGYRKVLIAVNGSREVLRQGLKLADDEKCWVTVVKVIPSYEGDLNLVGVKNIEDVLDSGAAKAVSDIKETAAAERALIKTRLEEGDVSEKIVQVAEEEKCDIIIMGAKKRSWLRKIFGDNVVERVIQSAPCPVLVLGT</sequence>
<reference evidence="4" key="1">
    <citation type="submission" date="2018-03" db="EMBL/GenBank/DDBJ databases">
        <authorList>
            <person name="Zecchin S."/>
        </authorList>
    </citation>
    <scope>NUCLEOTIDE SEQUENCE [LARGE SCALE GENOMIC DNA]</scope>
</reference>
<keyword evidence="4" id="KW-1185">Reference proteome</keyword>
<dbReference type="CDD" id="cd00293">
    <property type="entry name" value="USP-like"/>
    <property type="match status" value="1"/>
</dbReference>
<dbReference type="Pfam" id="PF00582">
    <property type="entry name" value="Usp"/>
    <property type="match status" value="1"/>
</dbReference>
<organism evidence="3 4">
    <name type="scientific">Candidatus Sulfobium mesophilum</name>
    <dbReference type="NCBI Taxonomy" id="2016548"/>
    <lineage>
        <taxon>Bacteria</taxon>
        <taxon>Pseudomonadati</taxon>
        <taxon>Nitrospirota</taxon>
        <taxon>Nitrospiria</taxon>
        <taxon>Nitrospirales</taxon>
        <taxon>Nitrospiraceae</taxon>
        <taxon>Candidatus Sulfobium</taxon>
    </lineage>
</organism>
<dbReference type="InterPro" id="IPR014729">
    <property type="entry name" value="Rossmann-like_a/b/a_fold"/>
</dbReference>
<dbReference type="PANTHER" id="PTHR46268">
    <property type="entry name" value="STRESS RESPONSE PROTEIN NHAX"/>
    <property type="match status" value="1"/>
</dbReference>
<dbReference type="InterPro" id="IPR006015">
    <property type="entry name" value="Universal_stress_UspA"/>
</dbReference>
<dbReference type="EMBL" id="OUUY01000067">
    <property type="protein sequence ID" value="SPQ00378.1"/>
    <property type="molecule type" value="Genomic_DNA"/>
</dbReference>
<gene>
    <name evidence="3" type="ORF">NBG4_220011</name>
</gene>
<dbReference type="SUPFAM" id="SSF52402">
    <property type="entry name" value="Adenine nucleotide alpha hydrolases-like"/>
    <property type="match status" value="1"/>
</dbReference>
<name>A0A2U3QG61_9BACT</name>
<evidence type="ECO:0000313" key="4">
    <source>
        <dbReference type="Proteomes" id="UP000245125"/>
    </source>
</evidence>
<proteinExistence type="inferred from homology"/>
<dbReference type="Proteomes" id="UP000245125">
    <property type="component" value="Unassembled WGS sequence"/>
</dbReference>
<dbReference type="PRINTS" id="PR01438">
    <property type="entry name" value="UNVRSLSTRESS"/>
</dbReference>
<evidence type="ECO:0000256" key="1">
    <source>
        <dbReference type="ARBA" id="ARBA00008791"/>
    </source>
</evidence>
<dbReference type="InterPro" id="IPR006016">
    <property type="entry name" value="UspA"/>
</dbReference>
<dbReference type="AlphaFoldDB" id="A0A2U3QG61"/>
<feature type="domain" description="UspA" evidence="2">
    <location>
        <begin position="4"/>
        <end position="137"/>
    </location>
</feature>
<comment type="similarity">
    <text evidence="1">Belongs to the universal stress protein A family.</text>
</comment>
<evidence type="ECO:0000313" key="3">
    <source>
        <dbReference type="EMBL" id="SPQ00378.1"/>
    </source>
</evidence>
<evidence type="ECO:0000259" key="2">
    <source>
        <dbReference type="Pfam" id="PF00582"/>
    </source>
</evidence>
<dbReference type="Gene3D" id="3.40.50.620">
    <property type="entry name" value="HUPs"/>
    <property type="match status" value="1"/>
</dbReference>
<protein>
    <recommendedName>
        <fullName evidence="2">UspA domain-containing protein</fullName>
    </recommendedName>
</protein>